<organism evidence="1 2">
    <name type="scientific">Xylanibacter rodentium</name>
    <dbReference type="NCBI Taxonomy" id="2736289"/>
    <lineage>
        <taxon>Bacteria</taxon>
        <taxon>Pseudomonadati</taxon>
        <taxon>Bacteroidota</taxon>
        <taxon>Bacteroidia</taxon>
        <taxon>Bacteroidales</taxon>
        <taxon>Prevotellaceae</taxon>
        <taxon>Xylanibacter</taxon>
    </lineage>
</organism>
<keyword evidence="2" id="KW-1185">Reference proteome</keyword>
<dbReference type="Pfam" id="PF01501">
    <property type="entry name" value="Glyco_transf_8"/>
    <property type="match status" value="1"/>
</dbReference>
<dbReference type="SUPFAM" id="SSF53448">
    <property type="entry name" value="Nucleotide-diphospho-sugar transferases"/>
    <property type="match status" value="1"/>
</dbReference>
<sequence>MENKYAYVTLLSSENYLFGCVALYRSLKETGTSIPFLCACSKSLGDELIERLNSYGIQTYKLKQSAIEGLDLANEQSFSHWMYTFDKLLLWKNGGAKKLVFLDSDMLIVENIDFLFEYPGFSACSAGHFLNSSWIRLNSGIMVIEPDDKVFRGLMKQLPLTLRRYSMEGKNVGDQDVINDFMSDWPERKQLHLPEGLNMFFKYLTFAKSLGFSFKNTNADKRIYVVHFVGAIKPWHLNGTRRLLYLLKVVFKNHYGLGVFRRYMNLIK</sequence>
<reference evidence="1 2" key="1">
    <citation type="submission" date="2020-05" db="EMBL/GenBank/DDBJ databases">
        <title>Distinct polysaccharide utilization as determinants for interspecies competition between intestinal Prevotella spp.</title>
        <authorList>
            <person name="Galvez E.J.C."/>
            <person name="Iljazovic A."/>
            <person name="Strowig T."/>
        </authorList>
    </citation>
    <scope>NUCLEOTIDE SEQUENCE [LARGE SCALE GENOMIC DNA]</scope>
    <source>
        <strain evidence="1 2">PROD</strain>
    </source>
</reference>
<dbReference type="GeneID" id="82156703"/>
<dbReference type="Gene3D" id="3.90.550.10">
    <property type="entry name" value="Spore Coat Polysaccharide Biosynthesis Protein SpsA, Chain A"/>
    <property type="match status" value="1"/>
</dbReference>
<comment type="caution">
    <text evidence="1">The sequence shown here is derived from an EMBL/GenBank/DDBJ whole genome shotgun (WGS) entry which is preliminary data.</text>
</comment>
<dbReference type="PANTHER" id="PTHR11183">
    <property type="entry name" value="GLYCOGENIN SUBFAMILY MEMBER"/>
    <property type="match status" value="1"/>
</dbReference>
<gene>
    <name evidence="1" type="ORF">HPS55_02885</name>
</gene>
<evidence type="ECO:0000313" key="2">
    <source>
        <dbReference type="Proteomes" id="UP001193734"/>
    </source>
</evidence>
<dbReference type="RefSeq" id="WP_172324672.1">
    <property type="nucleotide sequence ID" value="NZ_CASQAX010000008.1"/>
</dbReference>
<evidence type="ECO:0000313" key="1">
    <source>
        <dbReference type="EMBL" id="NPE13281.1"/>
    </source>
</evidence>
<evidence type="ECO:0008006" key="3">
    <source>
        <dbReference type="Google" id="ProtNLM"/>
    </source>
</evidence>
<protein>
    <recommendedName>
        <fullName evidence="3">Glycosyl transferase family 8</fullName>
    </recommendedName>
</protein>
<dbReference type="InterPro" id="IPR050587">
    <property type="entry name" value="GNT1/Glycosyltrans_8"/>
</dbReference>
<proteinExistence type="predicted"/>
<accession>A0ABX2AT25</accession>
<dbReference type="InterPro" id="IPR002495">
    <property type="entry name" value="Glyco_trans_8"/>
</dbReference>
<dbReference type="Proteomes" id="UP001193734">
    <property type="component" value="Unassembled WGS sequence"/>
</dbReference>
<dbReference type="EMBL" id="JABKKE010000003">
    <property type="protein sequence ID" value="NPE13281.1"/>
    <property type="molecule type" value="Genomic_DNA"/>
</dbReference>
<name>A0ABX2AT25_9BACT</name>
<dbReference type="InterPro" id="IPR029044">
    <property type="entry name" value="Nucleotide-diphossugar_trans"/>
</dbReference>